<dbReference type="GO" id="GO:0005634">
    <property type="term" value="C:nucleus"/>
    <property type="evidence" value="ECO:0007669"/>
    <property type="project" value="TreeGrafter"/>
</dbReference>
<dbReference type="Pfam" id="PF04082">
    <property type="entry name" value="Fungal_trans"/>
    <property type="match status" value="1"/>
</dbReference>
<evidence type="ECO:0000313" key="5">
    <source>
        <dbReference type="EMBL" id="GIZ43496.1"/>
    </source>
</evidence>
<evidence type="ECO:0000256" key="1">
    <source>
        <dbReference type="ARBA" id="ARBA00022723"/>
    </source>
</evidence>
<dbReference type="InterPro" id="IPR001138">
    <property type="entry name" value="Zn2Cys6_DnaBD"/>
</dbReference>
<dbReference type="GO" id="GO:0006351">
    <property type="term" value="P:DNA-templated transcription"/>
    <property type="evidence" value="ECO:0007669"/>
    <property type="project" value="InterPro"/>
</dbReference>
<dbReference type="GO" id="GO:0008270">
    <property type="term" value="F:zinc ion binding"/>
    <property type="evidence" value="ECO:0007669"/>
    <property type="project" value="InterPro"/>
</dbReference>
<gene>
    <name evidence="5" type="ORF">CKM354_000672100</name>
</gene>
<keyword evidence="2" id="KW-0539">Nucleus</keyword>
<evidence type="ECO:0000256" key="3">
    <source>
        <dbReference type="SAM" id="MobiDB-lite"/>
    </source>
</evidence>
<dbReference type="SMART" id="SM00906">
    <property type="entry name" value="Fungal_trans"/>
    <property type="match status" value="1"/>
</dbReference>
<dbReference type="PROSITE" id="PS50048">
    <property type="entry name" value="ZN2_CY6_FUNGAL_2"/>
    <property type="match status" value="1"/>
</dbReference>
<protein>
    <recommendedName>
        <fullName evidence="4">Zn(2)-C6 fungal-type domain-containing protein</fullName>
    </recommendedName>
</protein>
<evidence type="ECO:0000259" key="4">
    <source>
        <dbReference type="PROSITE" id="PS50048"/>
    </source>
</evidence>
<dbReference type="PANTHER" id="PTHR31668">
    <property type="entry name" value="GLUCOSE TRANSPORT TRANSCRIPTION REGULATOR RGT1-RELATED-RELATED"/>
    <property type="match status" value="1"/>
</dbReference>
<dbReference type="CDD" id="cd12148">
    <property type="entry name" value="fungal_TF_MHR"/>
    <property type="match status" value="1"/>
</dbReference>
<accession>A0A9P3CIQ9</accession>
<comment type="caution">
    <text evidence="5">The sequence shown here is derived from an EMBL/GenBank/DDBJ whole genome shotgun (WGS) entry which is preliminary data.</text>
</comment>
<dbReference type="AlphaFoldDB" id="A0A9P3CIQ9"/>
<dbReference type="CDD" id="cd00067">
    <property type="entry name" value="GAL4"/>
    <property type="match status" value="1"/>
</dbReference>
<dbReference type="Pfam" id="PF00172">
    <property type="entry name" value="Zn_clus"/>
    <property type="match status" value="1"/>
</dbReference>
<dbReference type="GO" id="GO:0000981">
    <property type="term" value="F:DNA-binding transcription factor activity, RNA polymerase II-specific"/>
    <property type="evidence" value="ECO:0007669"/>
    <property type="project" value="InterPro"/>
</dbReference>
<dbReference type="InterPro" id="IPR036864">
    <property type="entry name" value="Zn2-C6_fun-type_DNA-bd_sf"/>
</dbReference>
<name>A0A9P3CIQ9_9PEZI</name>
<evidence type="ECO:0000313" key="6">
    <source>
        <dbReference type="Proteomes" id="UP000825890"/>
    </source>
</evidence>
<dbReference type="EMBL" id="BOLY01000004">
    <property type="protein sequence ID" value="GIZ43496.1"/>
    <property type="molecule type" value="Genomic_DNA"/>
</dbReference>
<evidence type="ECO:0000256" key="2">
    <source>
        <dbReference type="ARBA" id="ARBA00023242"/>
    </source>
</evidence>
<keyword evidence="1" id="KW-0479">Metal-binding</keyword>
<proteinExistence type="predicted"/>
<organism evidence="5 6">
    <name type="scientific">Cercospora kikuchii</name>
    <dbReference type="NCBI Taxonomy" id="84275"/>
    <lineage>
        <taxon>Eukaryota</taxon>
        <taxon>Fungi</taxon>
        <taxon>Dikarya</taxon>
        <taxon>Ascomycota</taxon>
        <taxon>Pezizomycotina</taxon>
        <taxon>Dothideomycetes</taxon>
        <taxon>Dothideomycetidae</taxon>
        <taxon>Mycosphaerellales</taxon>
        <taxon>Mycosphaerellaceae</taxon>
        <taxon>Cercospora</taxon>
    </lineage>
</organism>
<sequence length="684" mass="76351">MASTSTSSTASASRPYRSHKVPACDLCRRRKIHCNVDVPGQSCRFCRERNLTCEFRQKRASDAVGQRPAKRSRAKRSEESRNVPQEISSKCSTIGITLSQQGEQSLPADLSPGQIHGQVICLRNEHLSPPVLGQGTATPSESLAQFPSVAGTSPNESSLMLNPPMAEDIEVLEHYLTSHGAARSMIAKPYSVISTAPGKPIVYLTVPKRRQGLRTENEPGEKQREIMENVLGKLRDHVVELYFTKMHPCFPVIDEKTFKELWIQDRTRISSPLLCDIYAAALHFWHTSPDLQPYPQPDLSFMYNQAVSALQEDFLESTITTVHAALLDLVGRPVMSISGNIITLGRTVTLAHSLGLHRNPANWRATEHEKNVRVRLWWGVLVHDHWASLAHGTPPLIQSQNCDVPLPNFDIEESHISDTQSSQSLFVQLCKLSQILGQLLPFVYALKNDPADTMRSLRRIECLVDDWETELPASLQHAGSGDCPMNGASNLRFCHLTIKLLLCRIAFKTTTSNMNADPAEARPYHLGMLREAAYLLIDFVTALTHTQLSEFWLPYTAHLLVTAATITLRCLLESTDTVTKRTCAEKLAQFRDRLQKAKTESNWDLADFCLERCAEPIDKICASMQDVLPVAVPAPKERRTATSSQQSELGDAALDFDFASWSSDFLLPVDNFDYPFDALWSVPG</sequence>
<keyword evidence="6" id="KW-1185">Reference proteome</keyword>
<dbReference type="InterPro" id="IPR007219">
    <property type="entry name" value="XnlR_reg_dom"/>
</dbReference>
<dbReference type="Gene3D" id="4.10.240.10">
    <property type="entry name" value="Zn(2)-C6 fungal-type DNA-binding domain"/>
    <property type="match status" value="1"/>
</dbReference>
<reference evidence="5 6" key="1">
    <citation type="submission" date="2021-01" db="EMBL/GenBank/DDBJ databases">
        <title>Cercospora kikuchii MAFF 305040 whole genome shotgun sequence.</title>
        <authorList>
            <person name="Kashiwa T."/>
            <person name="Suzuki T."/>
        </authorList>
    </citation>
    <scope>NUCLEOTIDE SEQUENCE [LARGE SCALE GENOMIC DNA]</scope>
    <source>
        <strain evidence="5 6">MAFF 305040</strain>
    </source>
</reference>
<dbReference type="Proteomes" id="UP000825890">
    <property type="component" value="Unassembled WGS sequence"/>
</dbReference>
<dbReference type="PANTHER" id="PTHR31668:SF10">
    <property type="entry name" value="ZN(II)2CYS6 TRANSCRIPTION FACTOR (EUROFUNG)"/>
    <property type="match status" value="1"/>
</dbReference>
<dbReference type="PROSITE" id="PS00463">
    <property type="entry name" value="ZN2_CY6_FUNGAL_1"/>
    <property type="match status" value="1"/>
</dbReference>
<feature type="domain" description="Zn(2)-C6 fungal-type" evidence="4">
    <location>
        <begin position="23"/>
        <end position="55"/>
    </location>
</feature>
<feature type="region of interest" description="Disordered" evidence="3">
    <location>
        <begin position="59"/>
        <end position="88"/>
    </location>
</feature>
<dbReference type="InterPro" id="IPR050797">
    <property type="entry name" value="Carb_Metab_Trans_Reg"/>
</dbReference>
<dbReference type="RefSeq" id="XP_044657983.1">
    <property type="nucleotide sequence ID" value="XM_044802048.1"/>
</dbReference>
<dbReference type="GeneID" id="68292296"/>
<dbReference type="GO" id="GO:0001080">
    <property type="term" value="P:nitrogen catabolite activation of transcription from RNA polymerase II promoter"/>
    <property type="evidence" value="ECO:0007669"/>
    <property type="project" value="TreeGrafter"/>
</dbReference>
<dbReference type="GO" id="GO:0003677">
    <property type="term" value="F:DNA binding"/>
    <property type="evidence" value="ECO:0007669"/>
    <property type="project" value="InterPro"/>
</dbReference>
<dbReference type="OrthoDB" id="3034343at2759"/>
<dbReference type="SUPFAM" id="SSF57701">
    <property type="entry name" value="Zn2/Cys6 DNA-binding domain"/>
    <property type="match status" value="1"/>
</dbReference>